<name>A0A061S5B5_9CHLO</name>
<gene>
    <name evidence="2" type="ORF">TSPGSL018_15844</name>
</gene>
<organism evidence="2">
    <name type="scientific">Tetraselmis sp. GSL018</name>
    <dbReference type="NCBI Taxonomy" id="582737"/>
    <lineage>
        <taxon>Eukaryota</taxon>
        <taxon>Viridiplantae</taxon>
        <taxon>Chlorophyta</taxon>
        <taxon>core chlorophytes</taxon>
        <taxon>Chlorodendrophyceae</taxon>
        <taxon>Chlorodendrales</taxon>
        <taxon>Chlorodendraceae</taxon>
        <taxon>Tetraselmis</taxon>
    </lineage>
</organism>
<proteinExistence type="predicted"/>
<reference evidence="2" key="1">
    <citation type="submission" date="2014-05" db="EMBL/GenBank/DDBJ databases">
        <title>The transcriptome of the halophilic microalga Tetraselmis sp. GSL018 isolated from the Great Salt Lake, Utah.</title>
        <authorList>
            <person name="Jinkerson R.E."/>
            <person name="D'Adamo S."/>
            <person name="Posewitz M.C."/>
        </authorList>
    </citation>
    <scope>NUCLEOTIDE SEQUENCE</scope>
    <source>
        <strain evidence="2">GSL018</strain>
    </source>
</reference>
<sequence>MSFIVDEDGKILQHVLAESQLELLKVARDPTKVAWLNPCVKSAEGSTKVYEMLQCAVESEDFLERLARSCRCGLRCRSGEGCRQEEQNGKPASGARDGDSLSGSNGPAGHPLCDVCDENWWAVGAEGADDGGDRDPSPGAESKGNLREEEPMEGLEICKGGPARADLGEVEGFVLVDKEEVIESIAVFVARYVVSLPEARQMEPKDVQRAVANAFAELRMGRIRRLWTWARYLYRCAALGYSALSLYQHPWIVAAVLRAVYTSARLVLNMY</sequence>
<feature type="region of interest" description="Disordered" evidence="1">
    <location>
        <begin position="126"/>
        <end position="152"/>
    </location>
</feature>
<evidence type="ECO:0000256" key="1">
    <source>
        <dbReference type="SAM" id="MobiDB-lite"/>
    </source>
</evidence>
<feature type="region of interest" description="Disordered" evidence="1">
    <location>
        <begin position="81"/>
        <end position="104"/>
    </location>
</feature>
<dbReference type="PANTHER" id="PTHR33874:SF4">
    <property type="entry name" value="EXPRESSED PROTEIN"/>
    <property type="match status" value="1"/>
</dbReference>
<dbReference type="AlphaFoldDB" id="A0A061S5B5"/>
<accession>A0A061S5B5</accession>
<protein>
    <submittedName>
        <fullName evidence="2">Uncharacterized protein</fullName>
    </submittedName>
</protein>
<evidence type="ECO:0000313" key="2">
    <source>
        <dbReference type="EMBL" id="JAC78169.1"/>
    </source>
</evidence>
<dbReference type="PANTHER" id="PTHR33874">
    <property type="entry name" value="RING FINGER PROTEIN"/>
    <property type="match status" value="1"/>
</dbReference>
<dbReference type="EMBL" id="GBEZ01007281">
    <property type="protein sequence ID" value="JAC78169.1"/>
    <property type="molecule type" value="Transcribed_RNA"/>
</dbReference>